<dbReference type="InterPro" id="IPR009057">
    <property type="entry name" value="Homeodomain-like_sf"/>
</dbReference>
<evidence type="ECO:0000313" key="5">
    <source>
        <dbReference type="EMBL" id="MCY1723460.1"/>
    </source>
</evidence>
<keyword evidence="2" id="KW-0238">DNA-binding</keyword>
<dbReference type="PROSITE" id="PS01124">
    <property type="entry name" value="HTH_ARAC_FAMILY_2"/>
    <property type="match status" value="1"/>
</dbReference>
<reference evidence="5" key="1">
    <citation type="submission" date="2022-11" db="EMBL/GenBank/DDBJ databases">
        <title>Marilongibacter aestuarii gen. nov., sp. nov., isolated from tidal flat sediment.</title>
        <authorList>
            <person name="Jiayan W."/>
        </authorList>
    </citation>
    <scope>NUCLEOTIDE SEQUENCE</scope>
    <source>
        <strain evidence="5">Z1-6</strain>
    </source>
</reference>
<dbReference type="GO" id="GO:0043565">
    <property type="term" value="F:sequence-specific DNA binding"/>
    <property type="evidence" value="ECO:0007669"/>
    <property type="project" value="InterPro"/>
</dbReference>
<evidence type="ECO:0000256" key="3">
    <source>
        <dbReference type="ARBA" id="ARBA00023163"/>
    </source>
</evidence>
<keyword evidence="3" id="KW-0804">Transcription</keyword>
<accession>A0A9X3FAQ5</accession>
<evidence type="ECO:0000256" key="2">
    <source>
        <dbReference type="ARBA" id="ARBA00023125"/>
    </source>
</evidence>
<evidence type="ECO:0000256" key="1">
    <source>
        <dbReference type="ARBA" id="ARBA00023015"/>
    </source>
</evidence>
<dbReference type="InterPro" id="IPR018062">
    <property type="entry name" value="HTH_AraC-typ_CS"/>
</dbReference>
<proteinExistence type="predicted"/>
<comment type="caution">
    <text evidence="5">The sequence shown here is derived from an EMBL/GenBank/DDBJ whole genome shotgun (WGS) entry which is preliminary data.</text>
</comment>
<dbReference type="PANTHER" id="PTHR43280:SF30">
    <property type="entry name" value="MMSAB OPERON REGULATORY PROTEIN"/>
    <property type="match status" value="1"/>
</dbReference>
<protein>
    <submittedName>
        <fullName evidence="5">AraC family transcriptional regulator</fullName>
    </submittedName>
</protein>
<dbReference type="SMART" id="SM00342">
    <property type="entry name" value="HTH_ARAC"/>
    <property type="match status" value="1"/>
</dbReference>
<dbReference type="InterPro" id="IPR020449">
    <property type="entry name" value="Tscrpt_reg_AraC-type_HTH"/>
</dbReference>
<keyword evidence="6" id="KW-1185">Reference proteome</keyword>
<dbReference type="Proteomes" id="UP001145087">
    <property type="component" value="Unassembled WGS sequence"/>
</dbReference>
<sequence length="298" mass="34688">MQKESKIEYTIDGFIGQRMTYFPGIIKKKILKDPRISDLYITHIGIFPKALGHLRKRPFGCSQYILIYCVDGEGWVEIEGRRKIISGNQLFVIPSKTPCSYGANNKNPWTNYWLHFTGKNASLYSPVTNQLIDIPPTKDARIEERLMLFEEMMQNAEDFFNVEKVVYANICLKQFLTSVKHLNVYRAVKKGSENDLLKKVISFMKNNLHKNIRISDLAETCNCSSSNIYKLFRQNLNSAPQDFFIHLKIERARKYLSQTNLKVKEIGAKLGYDDPYYFSRIFTKHVGLSPANYRKEER</sequence>
<dbReference type="CDD" id="cd06986">
    <property type="entry name" value="cupin_MmsR-like_N"/>
    <property type="match status" value="1"/>
</dbReference>
<evidence type="ECO:0000259" key="4">
    <source>
        <dbReference type="PROSITE" id="PS01124"/>
    </source>
</evidence>
<dbReference type="GO" id="GO:0003700">
    <property type="term" value="F:DNA-binding transcription factor activity"/>
    <property type="evidence" value="ECO:0007669"/>
    <property type="project" value="InterPro"/>
</dbReference>
<dbReference type="SUPFAM" id="SSF51215">
    <property type="entry name" value="Regulatory protein AraC"/>
    <property type="match status" value="1"/>
</dbReference>
<dbReference type="InterPro" id="IPR037923">
    <property type="entry name" value="HTH-like"/>
</dbReference>
<dbReference type="Gene3D" id="1.10.10.60">
    <property type="entry name" value="Homeodomain-like"/>
    <property type="match status" value="1"/>
</dbReference>
<dbReference type="EMBL" id="JAPOHD010000069">
    <property type="protein sequence ID" value="MCY1723460.1"/>
    <property type="molecule type" value="Genomic_DNA"/>
</dbReference>
<organism evidence="5 6">
    <name type="scientific">Draconibacterium aestuarii</name>
    <dbReference type="NCBI Taxonomy" id="2998507"/>
    <lineage>
        <taxon>Bacteria</taxon>
        <taxon>Pseudomonadati</taxon>
        <taxon>Bacteroidota</taxon>
        <taxon>Bacteroidia</taxon>
        <taxon>Marinilabiliales</taxon>
        <taxon>Prolixibacteraceae</taxon>
        <taxon>Draconibacterium</taxon>
    </lineage>
</organism>
<dbReference type="PRINTS" id="PR00032">
    <property type="entry name" value="HTHARAC"/>
</dbReference>
<dbReference type="PANTHER" id="PTHR43280">
    <property type="entry name" value="ARAC-FAMILY TRANSCRIPTIONAL REGULATOR"/>
    <property type="match status" value="1"/>
</dbReference>
<gene>
    <name evidence="5" type="ORF">OU798_24120</name>
</gene>
<dbReference type="Gene3D" id="2.60.120.280">
    <property type="entry name" value="Regulatory protein AraC"/>
    <property type="match status" value="1"/>
</dbReference>
<dbReference type="SUPFAM" id="SSF46689">
    <property type="entry name" value="Homeodomain-like"/>
    <property type="match status" value="2"/>
</dbReference>
<dbReference type="AlphaFoldDB" id="A0A9X3FAQ5"/>
<evidence type="ECO:0000313" key="6">
    <source>
        <dbReference type="Proteomes" id="UP001145087"/>
    </source>
</evidence>
<dbReference type="Pfam" id="PF12833">
    <property type="entry name" value="HTH_18"/>
    <property type="match status" value="1"/>
</dbReference>
<dbReference type="InterPro" id="IPR018060">
    <property type="entry name" value="HTH_AraC"/>
</dbReference>
<feature type="domain" description="HTH araC/xylS-type" evidence="4">
    <location>
        <begin position="198"/>
        <end position="296"/>
    </location>
</feature>
<name>A0A9X3FAQ5_9BACT</name>
<dbReference type="RefSeq" id="WP_343335786.1">
    <property type="nucleotide sequence ID" value="NZ_JAPOHD010000069.1"/>
</dbReference>
<dbReference type="Pfam" id="PF02311">
    <property type="entry name" value="AraC_binding"/>
    <property type="match status" value="1"/>
</dbReference>
<dbReference type="InterPro" id="IPR003313">
    <property type="entry name" value="AraC-bd"/>
</dbReference>
<dbReference type="PROSITE" id="PS00041">
    <property type="entry name" value="HTH_ARAC_FAMILY_1"/>
    <property type="match status" value="1"/>
</dbReference>
<keyword evidence="1" id="KW-0805">Transcription regulation</keyword>